<dbReference type="Proteomes" id="UP000201838">
    <property type="component" value="Unassembled WGS sequence"/>
</dbReference>
<evidence type="ECO:0000313" key="3">
    <source>
        <dbReference type="EMBL" id="SMX24530.1"/>
    </source>
</evidence>
<evidence type="ECO:0000313" key="4">
    <source>
        <dbReference type="Proteomes" id="UP000201838"/>
    </source>
</evidence>
<evidence type="ECO:0000256" key="1">
    <source>
        <dbReference type="SAM" id="SignalP"/>
    </source>
</evidence>
<gene>
    <name evidence="3" type="ORF">BOA8489_02656</name>
</gene>
<dbReference type="AlphaFoldDB" id="A0A238J3J0"/>
<sequence length="247" mass="26211">MTMFAAIWTAISLALLTAGAASAGGCGTVDFEGTSFSVCEATPGDDIRLYLRDEAGDILGTFDRLGAEAAREGREIVFAMNGGMYHADRRPVGLYVEDGVEEAGLVTRAGPGNFGLLPNGVLCIQGDAVLVMESRAFEAAAPECAFASQSGPMLVIDGALHPRFLPDSTSQFIRNGVGVRGDGAFFAVISDTPVTFHHFARFFRDVLETPNALFMDGKVSRLFAPDFGRRDIGFPFGPMLAVTRAAD</sequence>
<dbReference type="Pfam" id="PF09992">
    <property type="entry name" value="NAGPA"/>
    <property type="match status" value="1"/>
</dbReference>
<organism evidence="3 4">
    <name type="scientific">Boseongicola aestuarii</name>
    <dbReference type="NCBI Taxonomy" id="1470561"/>
    <lineage>
        <taxon>Bacteria</taxon>
        <taxon>Pseudomonadati</taxon>
        <taxon>Pseudomonadota</taxon>
        <taxon>Alphaproteobacteria</taxon>
        <taxon>Rhodobacterales</taxon>
        <taxon>Paracoccaceae</taxon>
        <taxon>Boseongicola</taxon>
    </lineage>
</organism>
<feature type="chain" id="PRO_5012014452" description="Phosphodiester glycosidase domain-containing protein" evidence="1">
    <location>
        <begin position="24"/>
        <end position="247"/>
    </location>
</feature>
<dbReference type="EMBL" id="FXXQ01000009">
    <property type="protein sequence ID" value="SMX24530.1"/>
    <property type="molecule type" value="Genomic_DNA"/>
</dbReference>
<protein>
    <recommendedName>
        <fullName evidence="2">Phosphodiester glycosidase domain-containing protein</fullName>
    </recommendedName>
</protein>
<feature type="signal peptide" evidence="1">
    <location>
        <begin position="1"/>
        <end position="23"/>
    </location>
</feature>
<keyword evidence="4" id="KW-1185">Reference proteome</keyword>
<proteinExistence type="predicted"/>
<dbReference type="InterPro" id="IPR018711">
    <property type="entry name" value="NAGPA"/>
</dbReference>
<feature type="domain" description="Phosphodiester glycosidase" evidence="2">
    <location>
        <begin position="75"/>
        <end position="220"/>
    </location>
</feature>
<keyword evidence="1" id="KW-0732">Signal</keyword>
<accession>A0A238J3J0</accession>
<reference evidence="3 4" key="1">
    <citation type="submission" date="2017-05" db="EMBL/GenBank/DDBJ databases">
        <authorList>
            <person name="Song R."/>
            <person name="Chenine A.L."/>
            <person name="Ruprecht R.M."/>
        </authorList>
    </citation>
    <scope>NUCLEOTIDE SEQUENCE [LARGE SCALE GENOMIC DNA]</scope>
    <source>
        <strain evidence="3 4">CECT 8489</strain>
    </source>
</reference>
<name>A0A238J3J0_9RHOB</name>
<evidence type="ECO:0000259" key="2">
    <source>
        <dbReference type="Pfam" id="PF09992"/>
    </source>
</evidence>